<evidence type="ECO:0000256" key="5">
    <source>
        <dbReference type="ARBA" id="ARBA00023458"/>
    </source>
</evidence>
<sequence length="364" mass="38810">MKLRSNIKRLGSILPRFHINRIFGLFSHDVGIDLGTANTLVWVKGKGIVIREPSAIARHKKTKEILAIGSSAKRMIGRAPATIETIRPLRDGVIADFDATAAMLSHYIRRVHESGGVFPKVPRPRVVIGIPSGVTEVERRAVADAAVTSGAREAHLIEEPMAAAIGAGLPVEGPEGIFIVDIGGGTSEMAVISLGGTVVGRSIRIAGDEMDEAIASYVRLKYSLLLGEATAEEVKVTIGSVAQLKEEKFFVVRGRDLETGLPKSIKLTSAEIREALAPTIQEIIGNIVDTLEETPPELVADIMEKGIFLAGGGSLLPGIDEVIAEATKMPTYIAEDPLTCVVRGCGIVLSDMSLLDKIRISKGM</sequence>
<organism evidence="7 8">
    <name type="scientific">Candidatus Woesebacteria bacterium GW2011_GWA1_39_8</name>
    <dbReference type="NCBI Taxonomy" id="1618552"/>
    <lineage>
        <taxon>Bacteria</taxon>
        <taxon>Candidatus Woeseibacteriota</taxon>
    </lineage>
</organism>
<evidence type="ECO:0000256" key="6">
    <source>
        <dbReference type="HAMAP-Rule" id="MF_02207"/>
    </source>
</evidence>
<evidence type="ECO:0000256" key="1">
    <source>
        <dbReference type="ARBA" id="ARBA00022490"/>
    </source>
</evidence>
<evidence type="ECO:0000256" key="2">
    <source>
        <dbReference type="ARBA" id="ARBA00022741"/>
    </source>
</evidence>
<dbReference type="PANTHER" id="PTHR42749">
    <property type="entry name" value="CELL SHAPE-DETERMINING PROTEIN MREB"/>
    <property type="match status" value="1"/>
</dbReference>
<dbReference type="NCBIfam" id="TIGR00904">
    <property type="entry name" value="mreB"/>
    <property type="match status" value="1"/>
</dbReference>
<evidence type="ECO:0000313" key="7">
    <source>
        <dbReference type="EMBL" id="KKR30429.1"/>
    </source>
</evidence>
<feature type="binding site" evidence="6">
    <location>
        <begin position="36"/>
        <end position="38"/>
    </location>
    <ligand>
        <name>ATP</name>
        <dbReference type="ChEBI" id="CHEBI:30616"/>
    </ligand>
</feature>
<proteinExistence type="inferred from homology"/>
<dbReference type="SUPFAM" id="SSF53067">
    <property type="entry name" value="Actin-like ATPase domain"/>
    <property type="match status" value="2"/>
</dbReference>
<feature type="binding site" evidence="6">
    <location>
        <begin position="184"/>
        <end position="186"/>
    </location>
    <ligand>
        <name>ATP</name>
        <dbReference type="ChEBI" id="CHEBI:30616"/>
    </ligand>
</feature>
<dbReference type="HAMAP" id="MF_02207">
    <property type="entry name" value="MreB"/>
    <property type="match status" value="1"/>
</dbReference>
<keyword evidence="1 6" id="KW-0963">Cytoplasm</keyword>
<reference evidence="7 8" key="1">
    <citation type="journal article" date="2015" name="Nature">
        <title>rRNA introns, odd ribosomes, and small enigmatic genomes across a large radiation of phyla.</title>
        <authorList>
            <person name="Brown C.T."/>
            <person name="Hug L.A."/>
            <person name="Thomas B.C."/>
            <person name="Sharon I."/>
            <person name="Castelle C.J."/>
            <person name="Singh A."/>
            <person name="Wilkins M.J."/>
            <person name="Williams K.H."/>
            <person name="Banfield J.F."/>
        </authorList>
    </citation>
    <scope>NUCLEOTIDE SEQUENCE [LARGE SCALE GENOMIC DNA]</scope>
</reference>
<dbReference type="PATRIC" id="fig|1618552.3.peg.289"/>
<evidence type="ECO:0000313" key="8">
    <source>
        <dbReference type="Proteomes" id="UP000034793"/>
    </source>
</evidence>
<comment type="caution">
    <text evidence="7">The sequence shown here is derived from an EMBL/GenBank/DDBJ whole genome shotgun (WGS) entry which is preliminary data.</text>
</comment>
<feature type="binding site" evidence="6">
    <location>
        <begin position="312"/>
        <end position="315"/>
    </location>
    <ligand>
        <name>ATP</name>
        <dbReference type="ChEBI" id="CHEBI:30616"/>
    </ligand>
</feature>
<comment type="function">
    <text evidence="6">Forms membrane-associated dynamic filaments that are essential for cell shape determination. Acts by regulating cell wall synthesis and cell elongation, and thus cell shape. A feedback loop between cell geometry and MreB localization may maintain elongated cell shape by targeting cell wall growth to regions of negative cell wall curvature.</text>
</comment>
<dbReference type="PRINTS" id="PR01652">
    <property type="entry name" value="SHAPEPROTEIN"/>
</dbReference>
<comment type="subunit">
    <text evidence="6">Forms polymers.</text>
</comment>
<dbReference type="GO" id="GO:0005737">
    <property type="term" value="C:cytoplasm"/>
    <property type="evidence" value="ECO:0007669"/>
    <property type="project" value="UniProtKB-SubCell"/>
</dbReference>
<dbReference type="Pfam" id="PF06723">
    <property type="entry name" value="MreB_Mbl"/>
    <property type="match status" value="1"/>
</dbReference>
<dbReference type="InterPro" id="IPR043129">
    <property type="entry name" value="ATPase_NBD"/>
</dbReference>
<dbReference type="GO" id="GO:0000902">
    <property type="term" value="P:cell morphogenesis"/>
    <property type="evidence" value="ECO:0007669"/>
    <property type="project" value="InterPro"/>
</dbReference>
<name>A0A0G0PQJ2_9BACT</name>
<dbReference type="CDD" id="cd10225">
    <property type="entry name" value="ASKHA_NBD_MreB-like"/>
    <property type="match status" value="1"/>
</dbReference>
<dbReference type="NCBIfam" id="NF010539">
    <property type="entry name" value="PRK13927.1"/>
    <property type="match status" value="1"/>
</dbReference>
<dbReference type="PANTHER" id="PTHR42749:SF1">
    <property type="entry name" value="CELL SHAPE-DETERMINING PROTEIN MREB"/>
    <property type="match status" value="1"/>
</dbReference>
<dbReference type="Gene3D" id="3.30.420.40">
    <property type="match status" value="2"/>
</dbReference>
<accession>A0A0G0PQJ2</accession>
<feature type="binding site" evidence="6">
    <location>
        <begin position="232"/>
        <end position="235"/>
    </location>
    <ligand>
        <name>ATP</name>
        <dbReference type="ChEBI" id="CHEBI:30616"/>
    </ligand>
</feature>
<keyword evidence="2 6" id="KW-0547">Nucleotide-binding</keyword>
<dbReference type="AlphaFoldDB" id="A0A0G0PQJ2"/>
<comment type="similarity">
    <text evidence="5 6">Belongs to the FtsA/MreB family.</text>
</comment>
<dbReference type="GO" id="GO:0005524">
    <property type="term" value="F:ATP binding"/>
    <property type="evidence" value="ECO:0007669"/>
    <property type="project" value="UniProtKB-KW"/>
</dbReference>
<gene>
    <name evidence="6" type="primary">mreB</name>
    <name evidence="7" type="ORF">UT61_C0007G0005</name>
</gene>
<comment type="subcellular location">
    <subcellularLocation>
        <location evidence="6">Cytoplasm</location>
    </subcellularLocation>
    <text evidence="6">Membrane-associated.</text>
</comment>
<keyword evidence="4 6" id="KW-0133">Cell shape</keyword>
<dbReference type="GO" id="GO:0008360">
    <property type="term" value="P:regulation of cell shape"/>
    <property type="evidence" value="ECO:0007669"/>
    <property type="project" value="UniProtKB-UniRule"/>
</dbReference>
<dbReference type="Proteomes" id="UP000034793">
    <property type="component" value="Unassembled WGS sequence"/>
</dbReference>
<dbReference type="InterPro" id="IPR056546">
    <property type="entry name" value="MreB_MamK-like"/>
</dbReference>
<dbReference type="EMBL" id="LBXL01000007">
    <property type="protein sequence ID" value="KKR30429.1"/>
    <property type="molecule type" value="Genomic_DNA"/>
</dbReference>
<protein>
    <recommendedName>
        <fullName evidence="6">Cell shape-determining protein MreB</fullName>
    </recommendedName>
</protein>
<keyword evidence="3 6" id="KW-0067">ATP-binding</keyword>
<evidence type="ECO:0000256" key="4">
    <source>
        <dbReference type="ARBA" id="ARBA00022960"/>
    </source>
</evidence>
<dbReference type="InterPro" id="IPR004753">
    <property type="entry name" value="MreB"/>
</dbReference>
<evidence type="ECO:0000256" key="3">
    <source>
        <dbReference type="ARBA" id="ARBA00022840"/>
    </source>
</evidence>